<keyword evidence="4" id="KW-1277">Toxin-antitoxin system</keyword>
<evidence type="ECO:0000256" key="5">
    <source>
        <dbReference type="ARBA" id="ARBA00023015"/>
    </source>
</evidence>
<dbReference type="Pfam" id="PF01845">
    <property type="entry name" value="CcdB"/>
    <property type="match status" value="1"/>
</dbReference>
<keyword evidence="3" id="KW-0678">Repressor</keyword>
<dbReference type="RefSeq" id="WP_138097652.1">
    <property type="nucleotide sequence ID" value="NZ_CP040428.1"/>
</dbReference>
<evidence type="ECO:0000256" key="7">
    <source>
        <dbReference type="ARBA" id="ARBA00029628"/>
    </source>
</evidence>
<comment type="similarity">
    <text evidence="1">Belongs to the CcdB toxin family.</text>
</comment>
<accession>A0A4P8YN26</accession>
<dbReference type="GO" id="GO:0006276">
    <property type="term" value="P:plasmid maintenance"/>
    <property type="evidence" value="ECO:0007669"/>
    <property type="project" value="InterPro"/>
</dbReference>
<evidence type="ECO:0000256" key="8">
    <source>
        <dbReference type="ARBA" id="ARBA00033135"/>
    </source>
</evidence>
<keyword evidence="5" id="KW-0805">Transcription regulation</keyword>
<name>A0A4P8YN26_9ENTR</name>
<dbReference type="GO" id="GO:0008657">
    <property type="term" value="F:DNA topoisomerase type II (double strand cut, ATP-hydrolyzing) inhibitor activity"/>
    <property type="evidence" value="ECO:0007669"/>
    <property type="project" value="InterPro"/>
</dbReference>
<keyword evidence="10" id="KW-1185">Reference proteome</keyword>
<keyword evidence="6" id="KW-0804">Transcription</keyword>
<evidence type="ECO:0000256" key="3">
    <source>
        <dbReference type="ARBA" id="ARBA00022491"/>
    </source>
</evidence>
<dbReference type="InterPro" id="IPR002712">
    <property type="entry name" value="CcdB"/>
</dbReference>
<evidence type="ECO:0000256" key="4">
    <source>
        <dbReference type="ARBA" id="ARBA00022649"/>
    </source>
</evidence>
<dbReference type="EMBL" id="CP040428">
    <property type="protein sequence ID" value="QCT21496.1"/>
    <property type="molecule type" value="Genomic_DNA"/>
</dbReference>
<reference evidence="9 10" key="1">
    <citation type="submission" date="2019-05" db="EMBL/GenBank/DDBJ databases">
        <title>Complete genome sequence of Izhakiella calystegiae KSNA2, an endophyte isolated from beach morning glory (Calystegia soldanella).</title>
        <authorList>
            <person name="Jiang L."/>
            <person name="Jeong J.C."/>
            <person name="Kim C.Y."/>
            <person name="Kim D.H."/>
            <person name="Kim S.W."/>
            <person name="Lee j."/>
        </authorList>
    </citation>
    <scope>NUCLEOTIDE SEQUENCE [LARGE SCALE GENOMIC DNA]</scope>
    <source>
        <strain evidence="9 10">KSNA2</strain>
    </source>
</reference>
<dbReference type="SUPFAM" id="SSF50118">
    <property type="entry name" value="Cell growth inhibitor/plasmid maintenance toxic component"/>
    <property type="match status" value="1"/>
</dbReference>
<dbReference type="Gene3D" id="2.30.30.110">
    <property type="match status" value="1"/>
</dbReference>
<dbReference type="KEGG" id="izh:FEM41_18480"/>
<sequence length="103" mass="11489">MTQFDVYCNHGRGREHYPYFMVLQHDLFDALSTRLVVPLAHRGGLVPVKGIHLCLSIEGKECLVLMDLMTSVDRQRLARTPVGSAQSLRTEIIAALDLLVTGI</sequence>
<dbReference type="OrthoDB" id="9813510at2"/>
<evidence type="ECO:0000256" key="2">
    <source>
        <dbReference type="ARBA" id="ARBA00015075"/>
    </source>
</evidence>
<protein>
    <recommendedName>
        <fullName evidence="2">Toxin CcdB</fullName>
    </recommendedName>
    <alternativeName>
        <fullName evidence="8">Cytotoxic protein CcdB</fullName>
    </alternativeName>
    <alternativeName>
        <fullName evidence="7">Protein LetD</fullName>
    </alternativeName>
</protein>
<evidence type="ECO:0000313" key="9">
    <source>
        <dbReference type="EMBL" id="QCT21496.1"/>
    </source>
</evidence>
<proteinExistence type="inferred from homology"/>
<dbReference type="AlphaFoldDB" id="A0A4P8YN26"/>
<evidence type="ECO:0000256" key="6">
    <source>
        <dbReference type="ARBA" id="ARBA00023163"/>
    </source>
</evidence>
<gene>
    <name evidence="9" type="ORF">FEM41_18480</name>
</gene>
<organism evidence="9 10">
    <name type="scientific">Jejubacter calystegiae</name>
    <dbReference type="NCBI Taxonomy" id="2579935"/>
    <lineage>
        <taxon>Bacteria</taxon>
        <taxon>Pseudomonadati</taxon>
        <taxon>Pseudomonadota</taxon>
        <taxon>Gammaproteobacteria</taxon>
        <taxon>Enterobacterales</taxon>
        <taxon>Enterobacteriaceae</taxon>
        <taxon>Jejubacter</taxon>
    </lineage>
</organism>
<evidence type="ECO:0000256" key="1">
    <source>
        <dbReference type="ARBA" id="ARBA00005230"/>
    </source>
</evidence>
<evidence type="ECO:0000313" key="10">
    <source>
        <dbReference type="Proteomes" id="UP000302163"/>
    </source>
</evidence>
<dbReference type="InterPro" id="IPR011067">
    <property type="entry name" value="Plasmid_toxin/cell-grow_inhib"/>
</dbReference>
<dbReference type="Proteomes" id="UP000302163">
    <property type="component" value="Chromosome"/>
</dbReference>